<name>A0A517Z668_9PLAN</name>
<dbReference type="Proteomes" id="UP000320496">
    <property type="component" value="Chromosome"/>
</dbReference>
<dbReference type="KEGG" id="mri:Mal4_22300"/>
<evidence type="ECO:0000313" key="1">
    <source>
        <dbReference type="EMBL" id="QDU37911.1"/>
    </source>
</evidence>
<evidence type="ECO:0000313" key="2">
    <source>
        <dbReference type="Proteomes" id="UP000320496"/>
    </source>
</evidence>
<dbReference type="EMBL" id="CP036275">
    <property type="protein sequence ID" value="QDU37911.1"/>
    <property type="molecule type" value="Genomic_DNA"/>
</dbReference>
<reference evidence="1 2" key="1">
    <citation type="submission" date="2019-02" db="EMBL/GenBank/DDBJ databases">
        <title>Deep-cultivation of Planctomycetes and their phenomic and genomic characterization uncovers novel biology.</title>
        <authorList>
            <person name="Wiegand S."/>
            <person name="Jogler M."/>
            <person name="Boedeker C."/>
            <person name="Pinto D."/>
            <person name="Vollmers J."/>
            <person name="Rivas-Marin E."/>
            <person name="Kohn T."/>
            <person name="Peeters S.H."/>
            <person name="Heuer A."/>
            <person name="Rast P."/>
            <person name="Oberbeckmann S."/>
            <person name="Bunk B."/>
            <person name="Jeske O."/>
            <person name="Meyerdierks A."/>
            <person name="Storesund J.E."/>
            <person name="Kallscheuer N."/>
            <person name="Luecker S."/>
            <person name="Lage O.M."/>
            <person name="Pohl T."/>
            <person name="Merkel B.J."/>
            <person name="Hornburger P."/>
            <person name="Mueller R.-W."/>
            <person name="Bruemmer F."/>
            <person name="Labrenz M."/>
            <person name="Spormann A.M."/>
            <person name="Op den Camp H."/>
            <person name="Overmann J."/>
            <person name="Amann R."/>
            <person name="Jetten M.S.M."/>
            <person name="Mascher T."/>
            <person name="Medema M.H."/>
            <person name="Devos D.P."/>
            <person name="Kaster A.-K."/>
            <person name="Ovreas L."/>
            <person name="Rohde M."/>
            <person name="Galperin M.Y."/>
            <person name="Jogler C."/>
        </authorList>
    </citation>
    <scope>NUCLEOTIDE SEQUENCE [LARGE SCALE GENOMIC DNA]</scope>
    <source>
        <strain evidence="1 2">Mal4</strain>
    </source>
</reference>
<gene>
    <name evidence="1" type="ORF">Mal4_22300</name>
</gene>
<dbReference type="AlphaFoldDB" id="A0A517Z668"/>
<proteinExistence type="predicted"/>
<keyword evidence="2" id="KW-1185">Reference proteome</keyword>
<organism evidence="1 2">
    <name type="scientific">Maioricimonas rarisocia</name>
    <dbReference type="NCBI Taxonomy" id="2528026"/>
    <lineage>
        <taxon>Bacteria</taxon>
        <taxon>Pseudomonadati</taxon>
        <taxon>Planctomycetota</taxon>
        <taxon>Planctomycetia</taxon>
        <taxon>Planctomycetales</taxon>
        <taxon>Planctomycetaceae</taxon>
        <taxon>Maioricimonas</taxon>
    </lineage>
</organism>
<protein>
    <submittedName>
        <fullName evidence="1">Uncharacterized protein</fullName>
    </submittedName>
</protein>
<accession>A0A517Z668</accession>
<sequence>MLPQSSEERLEAQVEFVRVWHEHDVENGVGYALVSTSLEHKRHNAARDLRWQFVFGSAVIRLDKEAGRRIRWHAHHCAAERVIHFDFRRSHLGKLFGR</sequence>